<gene>
    <name evidence="12" type="ORF">CANARDRAFT_9236</name>
</gene>
<evidence type="ECO:0000313" key="12">
    <source>
        <dbReference type="EMBL" id="ODV83951.1"/>
    </source>
</evidence>
<evidence type="ECO:0000256" key="2">
    <source>
        <dbReference type="ARBA" id="ARBA00023054"/>
    </source>
</evidence>
<accession>A0A1E4SWS3</accession>
<sequence>MDEISIGSELKDSFKSTDKWIKQGVDWMTDLEGFYRQRASIEKEYAEKLNLLSAEAFKKKAKISSLLSVGEDPTITPGSLESASLVAWTEVLTQTELIAKEHSNLASDFEKRIAGGFMEMHTKYDTMRSRWKAFNEELVQIRDKHYDELAKSKKDYDTACQAMENQRAKSEKSSNERSQHKYEKRQYEMNVAKNNYLIKINIANRLKDKYFYQDLPEVLDGLQDLNEARVSKVNSFLLTASALEKRTCESIIKKDAAMDEVIKQNLPKLDTAMFIKHNMNDWKEPDDFYYIPSSIWHDDETMITDSRELDDLRQRLNSSNSTYEKYENICTNEKQKLGELMEQRKQVMGDTFSDVKMKTREEYFKFEELLGKTLTALQQFSNDDTRRVIAEVELETIQSSAGDKDLTLSRPIEKKKKSALGFLKRSRHSKETSTVQEGEEDDDDVLSLTSGMSRFTTHTHHSGSTKSRLFGSVGRAVSVSSHKTSGSVSGPQAKALYAYAATGDDEVSVSPGEIVQVSEADDGSGWTTVITSNGEEGTVPTSYLQLEAATNGGGKKQGPKVAPRRGAKKVKYMEILYDYEPQGDDELGVGVGDKILVVTEDDGSGWTEGEIEGIRGLFPTSYGKMI</sequence>
<evidence type="ECO:0000259" key="10">
    <source>
        <dbReference type="PROSITE" id="PS50002"/>
    </source>
</evidence>
<evidence type="ECO:0000256" key="9">
    <source>
        <dbReference type="SAM" id="MobiDB-lite"/>
    </source>
</evidence>
<evidence type="ECO:0000313" key="13">
    <source>
        <dbReference type="Proteomes" id="UP000094801"/>
    </source>
</evidence>
<dbReference type="Gene3D" id="1.20.1270.60">
    <property type="entry name" value="Arfaptin homology (AH) domain/BAR domain"/>
    <property type="match status" value="1"/>
</dbReference>
<feature type="compositionally biased region" description="Basic and acidic residues" evidence="9">
    <location>
        <begin position="166"/>
        <end position="182"/>
    </location>
</feature>
<dbReference type="PROSITE" id="PS51741">
    <property type="entry name" value="F_BAR"/>
    <property type="match status" value="1"/>
</dbReference>
<dbReference type="InterPro" id="IPR036028">
    <property type="entry name" value="SH3-like_dom_sf"/>
</dbReference>
<dbReference type="EMBL" id="KV453860">
    <property type="protein sequence ID" value="ODV83951.1"/>
    <property type="molecule type" value="Genomic_DNA"/>
</dbReference>
<evidence type="ECO:0000256" key="5">
    <source>
        <dbReference type="ARBA" id="ARBA00074946"/>
    </source>
</evidence>
<organism evidence="12 13">
    <name type="scientific">[Candida] arabinofermentans NRRL YB-2248</name>
    <dbReference type="NCBI Taxonomy" id="983967"/>
    <lineage>
        <taxon>Eukaryota</taxon>
        <taxon>Fungi</taxon>
        <taxon>Dikarya</taxon>
        <taxon>Ascomycota</taxon>
        <taxon>Saccharomycotina</taxon>
        <taxon>Pichiomycetes</taxon>
        <taxon>Pichiales</taxon>
        <taxon>Pichiaceae</taxon>
        <taxon>Ogataea</taxon>
        <taxon>Ogataea/Candida clade</taxon>
    </lineage>
</organism>
<dbReference type="AlphaFoldDB" id="A0A1E4SWS3"/>
<evidence type="ECO:0000256" key="7">
    <source>
        <dbReference type="PROSITE-ProRule" id="PRU01077"/>
    </source>
</evidence>
<protein>
    <recommendedName>
        <fullName evidence="5">Protein BZZ1</fullName>
    </recommendedName>
</protein>
<feature type="region of interest" description="Disordered" evidence="9">
    <location>
        <begin position="424"/>
        <end position="446"/>
    </location>
</feature>
<proteinExistence type="inferred from homology"/>
<dbReference type="CDD" id="cd11778">
    <property type="entry name" value="SH3_Bzz1_2"/>
    <property type="match status" value="1"/>
</dbReference>
<dbReference type="InterPro" id="IPR001060">
    <property type="entry name" value="FCH_dom"/>
</dbReference>
<dbReference type="CDD" id="cd11912">
    <property type="entry name" value="SH3_Bzz1_1"/>
    <property type="match status" value="1"/>
</dbReference>
<keyword evidence="1 6" id="KW-0728">SH3 domain</keyword>
<dbReference type="SMART" id="SM00326">
    <property type="entry name" value="SH3"/>
    <property type="match status" value="2"/>
</dbReference>
<evidence type="ECO:0000256" key="8">
    <source>
        <dbReference type="SAM" id="Coils"/>
    </source>
</evidence>
<dbReference type="GO" id="GO:0030833">
    <property type="term" value="P:regulation of actin filament polymerization"/>
    <property type="evidence" value="ECO:0007669"/>
    <property type="project" value="TreeGrafter"/>
</dbReference>
<dbReference type="Proteomes" id="UP000094801">
    <property type="component" value="Unassembled WGS sequence"/>
</dbReference>
<feature type="region of interest" description="Disordered" evidence="9">
    <location>
        <begin position="162"/>
        <end position="182"/>
    </location>
</feature>
<evidence type="ECO:0000259" key="11">
    <source>
        <dbReference type="PROSITE" id="PS51741"/>
    </source>
</evidence>
<name>A0A1E4SWS3_9ASCO</name>
<comment type="function">
    <text evidence="3">Plays a role in endocytosis and trafficking to the vacuole. Functions with type I myosins to restore polarity of the actin cytoskeleton after NaCl stress.</text>
</comment>
<evidence type="ECO:0000256" key="3">
    <source>
        <dbReference type="ARBA" id="ARBA00054085"/>
    </source>
</evidence>
<feature type="domain" description="SH3" evidence="10">
    <location>
        <begin position="568"/>
        <end position="626"/>
    </location>
</feature>
<feature type="coiled-coil region" evidence="8">
    <location>
        <begin position="309"/>
        <end position="343"/>
    </location>
</feature>
<dbReference type="PANTHER" id="PTHR15735">
    <property type="entry name" value="FCH AND DOUBLE SH3 DOMAINS PROTEIN"/>
    <property type="match status" value="1"/>
</dbReference>
<evidence type="ECO:0000256" key="1">
    <source>
        <dbReference type="ARBA" id="ARBA00022443"/>
    </source>
</evidence>
<keyword evidence="2 7" id="KW-0175">Coiled coil</keyword>
<dbReference type="SMART" id="SM00055">
    <property type="entry name" value="FCH"/>
    <property type="match status" value="1"/>
</dbReference>
<dbReference type="InterPro" id="IPR001452">
    <property type="entry name" value="SH3_domain"/>
</dbReference>
<dbReference type="SUPFAM" id="SSF103657">
    <property type="entry name" value="BAR/IMD domain-like"/>
    <property type="match status" value="1"/>
</dbReference>
<comment type="similarity">
    <text evidence="4">Belongs to the BZZ1 family.</text>
</comment>
<dbReference type="OrthoDB" id="8783038at2759"/>
<evidence type="ECO:0000256" key="6">
    <source>
        <dbReference type="PROSITE-ProRule" id="PRU00192"/>
    </source>
</evidence>
<dbReference type="InterPro" id="IPR031160">
    <property type="entry name" value="F_BAR_dom"/>
</dbReference>
<dbReference type="InterPro" id="IPR035459">
    <property type="entry name" value="Bzz1_SH3_1"/>
</dbReference>
<dbReference type="GO" id="GO:0030864">
    <property type="term" value="C:cortical actin cytoskeleton"/>
    <property type="evidence" value="ECO:0007669"/>
    <property type="project" value="UniProtKB-ARBA"/>
</dbReference>
<feature type="domain" description="F-BAR" evidence="11">
    <location>
        <begin position="4"/>
        <end position="270"/>
    </location>
</feature>
<dbReference type="PROSITE" id="PS50002">
    <property type="entry name" value="SH3"/>
    <property type="match status" value="2"/>
</dbReference>
<dbReference type="Pfam" id="PF00018">
    <property type="entry name" value="SH3_1"/>
    <property type="match status" value="2"/>
</dbReference>
<dbReference type="PANTHER" id="PTHR15735:SF21">
    <property type="entry name" value="PROTEIN NERVOUS WRECK"/>
    <property type="match status" value="1"/>
</dbReference>
<dbReference type="GO" id="GO:0045010">
    <property type="term" value="P:actin nucleation"/>
    <property type="evidence" value="ECO:0007669"/>
    <property type="project" value="UniProtKB-ARBA"/>
</dbReference>
<dbReference type="Gene3D" id="2.30.30.40">
    <property type="entry name" value="SH3 Domains"/>
    <property type="match status" value="2"/>
</dbReference>
<dbReference type="SUPFAM" id="SSF50044">
    <property type="entry name" value="SH3-domain"/>
    <property type="match status" value="2"/>
</dbReference>
<dbReference type="InterPro" id="IPR027267">
    <property type="entry name" value="AH/BAR_dom_sf"/>
</dbReference>
<evidence type="ECO:0000256" key="4">
    <source>
        <dbReference type="ARBA" id="ARBA00061387"/>
    </source>
</evidence>
<feature type="domain" description="SH3" evidence="10">
    <location>
        <begin position="488"/>
        <end position="549"/>
    </location>
</feature>
<dbReference type="STRING" id="983967.A0A1E4SWS3"/>
<reference evidence="13" key="1">
    <citation type="submission" date="2016-04" db="EMBL/GenBank/DDBJ databases">
        <title>Comparative genomics of biotechnologically important yeasts.</title>
        <authorList>
            <consortium name="DOE Joint Genome Institute"/>
            <person name="Riley R."/>
            <person name="Haridas S."/>
            <person name="Wolfe K.H."/>
            <person name="Lopes M.R."/>
            <person name="Hittinger C.T."/>
            <person name="Goker M."/>
            <person name="Salamov A."/>
            <person name="Wisecaver J."/>
            <person name="Long T.M."/>
            <person name="Aerts A.L."/>
            <person name="Barry K."/>
            <person name="Choi C."/>
            <person name="Clum A."/>
            <person name="Coughlan A.Y."/>
            <person name="Deshpande S."/>
            <person name="Douglass A.P."/>
            <person name="Hanson S.J."/>
            <person name="Klenk H.-P."/>
            <person name="Labutti K."/>
            <person name="Lapidus A."/>
            <person name="Lindquist E."/>
            <person name="Lipzen A."/>
            <person name="Meier-Kolthoff J.P."/>
            <person name="Ohm R.A."/>
            <person name="Otillar R.P."/>
            <person name="Pangilinan J."/>
            <person name="Peng Y."/>
            <person name="Rokas A."/>
            <person name="Rosa C.A."/>
            <person name="Scheuner C."/>
            <person name="Sibirny A.A."/>
            <person name="Slot J.C."/>
            <person name="Stielow J.B."/>
            <person name="Sun H."/>
            <person name="Kurtzman C.P."/>
            <person name="Blackwell M."/>
            <person name="Grigoriev I.V."/>
            <person name="Jeffries T.W."/>
        </authorList>
    </citation>
    <scope>NUCLEOTIDE SEQUENCE [LARGE SCALE GENOMIC DNA]</scope>
    <source>
        <strain evidence="13">NRRL YB-2248</strain>
    </source>
</reference>
<dbReference type="Pfam" id="PF00611">
    <property type="entry name" value="FCH"/>
    <property type="match status" value="1"/>
</dbReference>
<dbReference type="FunFam" id="1.20.1270.60:FF:000060">
    <property type="entry name" value="Actin polymerization protein Bzz1"/>
    <property type="match status" value="1"/>
</dbReference>
<keyword evidence="13" id="KW-1185">Reference proteome</keyword>